<proteinExistence type="predicted"/>
<name>A0A5J4TYI6_9EUKA</name>
<dbReference type="AlphaFoldDB" id="A0A5J4TYI6"/>
<feature type="non-terminal residue" evidence="1">
    <location>
        <position position="72"/>
    </location>
</feature>
<evidence type="ECO:0000313" key="2">
    <source>
        <dbReference type="Proteomes" id="UP000324800"/>
    </source>
</evidence>
<accession>A0A5J4TYI6</accession>
<protein>
    <submittedName>
        <fullName evidence="1">Uncharacterized protein</fullName>
    </submittedName>
</protein>
<dbReference type="OrthoDB" id="10524412at2759"/>
<dbReference type="Proteomes" id="UP000324800">
    <property type="component" value="Unassembled WGS sequence"/>
</dbReference>
<dbReference type="EMBL" id="SNRW01023448">
    <property type="protein sequence ID" value="KAA6363003.1"/>
    <property type="molecule type" value="Genomic_DNA"/>
</dbReference>
<evidence type="ECO:0000313" key="1">
    <source>
        <dbReference type="EMBL" id="KAA6363003.1"/>
    </source>
</evidence>
<organism evidence="1 2">
    <name type="scientific">Streblomastix strix</name>
    <dbReference type="NCBI Taxonomy" id="222440"/>
    <lineage>
        <taxon>Eukaryota</taxon>
        <taxon>Metamonada</taxon>
        <taxon>Preaxostyla</taxon>
        <taxon>Oxymonadida</taxon>
        <taxon>Streblomastigidae</taxon>
        <taxon>Streblomastix</taxon>
    </lineage>
</organism>
<gene>
    <name evidence="1" type="ORF">EZS28_041470</name>
</gene>
<reference evidence="1 2" key="1">
    <citation type="submission" date="2019-03" db="EMBL/GenBank/DDBJ databases">
        <title>Single cell metagenomics reveals metabolic interactions within the superorganism composed of flagellate Streblomastix strix and complex community of Bacteroidetes bacteria on its surface.</title>
        <authorList>
            <person name="Treitli S.C."/>
            <person name="Kolisko M."/>
            <person name="Husnik F."/>
            <person name="Keeling P."/>
            <person name="Hampl V."/>
        </authorList>
    </citation>
    <scope>NUCLEOTIDE SEQUENCE [LARGE SCALE GENOMIC DNA]</scope>
    <source>
        <strain evidence="1">ST1C</strain>
    </source>
</reference>
<comment type="caution">
    <text evidence="1">The sequence shown here is derived from an EMBL/GenBank/DDBJ whole genome shotgun (WGS) entry which is preliminary data.</text>
</comment>
<sequence length="72" mass="8279">MYMCGSVSGIINDQNNARKIIESNDRFNEKGQIFIAQLKGHIDEKYVNDFVNCPPIARNFTYTTDEKTIGKY</sequence>